<dbReference type="GO" id="GO:0005829">
    <property type="term" value="C:cytosol"/>
    <property type="evidence" value="ECO:0007669"/>
    <property type="project" value="TreeGrafter"/>
</dbReference>
<comment type="similarity">
    <text evidence="1">Belongs to the protein-tyrosine phosphatase family. Non-receptor class dual specificity subfamily.</text>
</comment>
<dbReference type="SUPFAM" id="SSF52799">
    <property type="entry name" value="(Phosphotyrosine protein) phosphatases II"/>
    <property type="match status" value="1"/>
</dbReference>
<keyword evidence="8" id="KW-1185">Reference proteome</keyword>
<dbReference type="InterPro" id="IPR020422">
    <property type="entry name" value="TYR_PHOSPHATASE_DUAL_dom"/>
</dbReference>
<feature type="domain" description="Tyrosine specific protein phosphatases" evidence="7">
    <location>
        <begin position="65"/>
        <end position="124"/>
    </location>
</feature>
<accession>A0A7E4VR70</accession>
<evidence type="ECO:0000256" key="1">
    <source>
        <dbReference type="ARBA" id="ARBA00008601"/>
    </source>
</evidence>
<dbReference type="PROSITE" id="PS50054">
    <property type="entry name" value="TYR_PHOSPHATASE_DUAL"/>
    <property type="match status" value="1"/>
</dbReference>
<feature type="domain" description="Tyrosine-protein phosphatase" evidence="6">
    <location>
        <begin position="1"/>
        <end position="145"/>
    </location>
</feature>
<evidence type="ECO:0000313" key="9">
    <source>
        <dbReference type="WBParaSite" id="Pan_g23856.t1"/>
    </source>
</evidence>
<dbReference type="WBParaSite" id="Pan_g23856.t1">
    <property type="protein sequence ID" value="Pan_g23856.t1"/>
    <property type="gene ID" value="Pan_g23856"/>
</dbReference>
<comment type="catalytic activity">
    <reaction evidence="4">
        <text>O-phospho-L-seryl-[protein] + H2O = L-seryl-[protein] + phosphate</text>
        <dbReference type="Rhea" id="RHEA:20629"/>
        <dbReference type="Rhea" id="RHEA-COMP:9863"/>
        <dbReference type="Rhea" id="RHEA-COMP:11604"/>
        <dbReference type="ChEBI" id="CHEBI:15377"/>
        <dbReference type="ChEBI" id="CHEBI:29999"/>
        <dbReference type="ChEBI" id="CHEBI:43474"/>
        <dbReference type="ChEBI" id="CHEBI:83421"/>
        <dbReference type="EC" id="3.1.3.16"/>
    </reaction>
</comment>
<dbReference type="InterPro" id="IPR029021">
    <property type="entry name" value="Prot-tyrosine_phosphatase-like"/>
</dbReference>
<dbReference type="PROSITE" id="PS50056">
    <property type="entry name" value="TYR_PHOSPHATASE_2"/>
    <property type="match status" value="1"/>
</dbReference>
<reference evidence="9" key="2">
    <citation type="submission" date="2020-10" db="UniProtKB">
        <authorList>
            <consortium name="WormBaseParasite"/>
        </authorList>
    </citation>
    <scope>IDENTIFICATION</scope>
</reference>
<dbReference type="Proteomes" id="UP000492821">
    <property type="component" value="Unassembled WGS sequence"/>
</dbReference>
<evidence type="ECO:0000256" key="5">
    <source>
        <dbReference type="ARBA" id="ARBA00048336"/>
    </source>
</evidence>
<sequence length="179" mass="20026">MDEVLPGLFVGGLRDAQDSEQLAHFRIEAVISILDFERTIEGFGPGTGKEHLMIKLSDCPQANINPYLTPVSEFIHKARLSGKNVLLHCLVGVSRSICFAIAYILTVTNLNYAAAIAYIESKRPVARPNFGFRMQLYKYSQGPIYEARQHLRVISNGTMSFDTLFHNDCAYSHSLYIAP</sequence>
<evidence type="ECO:0000313" key="8">
    <source>
        <dbReference type="Proteomes" id="UP000492821"/>
    </source>
</evidence>
<protein>
    <submittedName>
        <fullName evidence="9">Dual specificity protein phosphatase 22</fullName>
    </submittedName>
</protein>
<dbReference type="Pfam" id="PF00782">
    <property type="entry name" value="DSPc"/>
    <property type="match status" value="1"/>
</dbReference>
<dbReference type="InterPro" id="IPR000387">
    <property type="entry name" value="Tyr_Pase_dom"/>
</dbReference>
<name>A0A7E4VR70_PANRE</name>
<dbReference type="GO" id="GO:0004725">
    <property type="term" value="F:protein tyrosine phosphatase activity"/>
    <property type="evidence" value="ECO:0007669"/>
    <property type="project" value="TreeGrafter"/>
</dbReference>
<comment type="catalytic activity">
    <reaction evidence="5">
        <text>O-phospho-L-threonyl-[protein] + H2O = L-threonyl-[protein] + phosphate</text>
        <dbReference type="Rhea" id="RHEA:47004"/>
        <dbReference type="Rhea" id="RHEA-COMP:11060"/>
        <dbReference type="Rhea" id="RHEA-COMP:11605"/>
        <dbReference type="ChEBI" id="CHEBI:15377"/>
        <dbReference type="ChEBI" id="CHEBI:30013"/>
        <dbReference type="ChEBI" id="CHEBI:43474"/>
        <dbReference type="ChEBI" id="CHEBI:61977"/>
        <dbReference type="EC" id="3.1.3.16"/>
    </reaction>
</comment>
<organism evidence="8 9">
    <name type="scientific">Panagrellus redivivus</name>
    <name type="common">Microworm</name>
    <dbReference type="NCBI Taxonomy" id="6233"/>
    <lineage>
        <taxon>Eukaryota</taxon>
        <taxon>Metazoa</taxon>
        <taxon>Ecdysozoa</taxon>
        <taxon>Nematoda</taxon>
        <taxon>Chromadorea</taxon>
        <taxon>Rhabditida</taxon>
        <taxon>Tylenchina</taxon>
        <taxon>Panagrolaimomorpha</taxon>
        <taxon>Panagrolaimoidea</taxon>
        <taxon>Panagrolaimidae</taxon>
        <taxon>Panagrellus</taxon>
    </lineage>
</organism>
<evidence type="ECO:0000256" key="2">
    <source>
        <dbReference type="ARBA" id="ARBA00022801"/>
    </source>
</evidence>
<evidence type="ECO:0000256" key="4">
    <source>
        <dbReference type="ARBA" id="ARBA00047761"/>
    </source>
</evidence>
<evidence type="ECO:0000259" key="7">
    <source>
        <dbReference type="PROSITE" id="PS50056"/>
    </source>
</evidence>
<dbReference type="PANTHER" id="PTHR45948:SF2">
    <property type="entry name" value="DUAL SPECIFICITY PROTEIN PHOSPHATASE"/>
    <property type="match status" value="1"/>
</dbReference>
<evidence type="ECO:0000259" key="6">
    <source>
        <dbReference type="PROSITE" id="PS50054"/>
    </source>
</evidence>
<dbReference type="Gene3D" id="3.90.190.10">
    <property type="entry name" value="Protein tyrosine phosphatase superfamily"/>
    <property type="match status" value="1"/>
</dbReference>
<reference evidence="8" key="1">
    <citation type="journal article" date="2013" name="Genetics">
        <title>The draft genome and transcriptome of Panagrellus redivivus are shaped by the harsh demands of a free-living lifestyle.</title>
        <authorList>
            <person name="Srinivasan J."/>
            <person name="Dillman A.R."/>
            <person name="Macchietto M.G."/>
            <person name="Heikkinen L."/>
            <person name="Lakso M."/>
            <person name="Fracchia K.M."/>
            <person name="Antoshechkin I."/>
            <person name="Mortazavi A."/>
            <person name="Wong G."/>
            <person name="Sternberg P.W."/>
        </authorList>
    </citation>
    <scope>NUCLEOTIDE SEQUENCE [LARGE SCALE GENOMIC DNA]</scope>
    <source>
        <strain evidence="8">MT8872</strain>
    </source>
</reference>
<dbReference type="AlphaFoldDB" id="A0A7E4VR70"/>
<dbReference type="GO" id="GO:0004722">
    <property type="term" value="F:protein serine/threonine phosphatase activity"/>
    <property type="evidence" value="ECO:0007669"/>
    <property type="project" value="UniProtKB-EC"/>
</dbReference>
<keyword evidence="2" id="KW-0378">Hydrolase</keyword>
<dbReference type="SMART" id="SM00195">
    <property type="entry name" value="DSPc"/>
    <property type="match status" value="1"/>
</dbReference>
<evidence type="ECO:0000256" key="3">
    <source>
        <dbReference type="ARBA" id="ARBA00022912"/>
    </source>
</evidence>
<proteinExistence type="inferred from homology"/>
<dbReference type="PANTHER" id="PTHR45948">
    <property type="entry name" value="DUAL SPECIFICITY PROTEIN PHOSPHATASE DDB_G0269404-RELATED"/>
    <property type="match status" value="1"/>
</dbReference>
<dbReference type="GO" id="GO:0007165">
    <property type="term" value="P:signal transduction"/>
    <property type="evidence" value="ECO:0007669"/>
    <property type="project" value="TreeGrafter"/>
</dbReference>
<dbReference type="InterPro" id="IPR000340">
    <property type="entry name" value="Dual-sp_phosphatase_cat-dom"/>
</dbReference>
<keyword evidence="3" id="KW-0904">Protein phosphatase</keyword>